<dbReference type="Proteomes" id="UP001595891">
    <property type="component" value="Unassembled WGS sequence"/>
</dbReference>
<comment type="caution">
    <text evidence="2">The sequence shown here is derived from an EMBL/GenBank/DDBJ whole genome shotgun (WGS) entry which is preliminary data.</text>
</comment>
<organism evidence="2 3">
    <name type="scientific">Sphaerisporangium corydalis</name>
    <dbReference type="NCBI Taxonomy" id="1441875"/>
    <lineage>
        <taxon>Bacteria</taxon>
        <taxon>Bacillati</taxon>
        <taxon>Actinomycetota</taxon>
        <taxon>Actinomycetes</taxon>
        <taxon>Streptosporangiales</taxon>
        <taxon>Streptosporangiaceae</taxon>
        <taxon>Sphaerisporangium</taxon>
    </lineage>
</organism>
<evidence type="ECO:0000313" key="3">
    <source>
        <dbReference type="Proteomes" id="UP001595891"/>
    </source>
</evidence>
<sequence>MDSVRVCLAGIGFGLIIAGLFGASISIASVVVLKEPTFGQRAALAAIGVVTVALMLWTRPPWRSVPLHRLTALLVSCLIGLLLAYLTSSLRFPDLTADRPHKGREGKWGGVLDYGRAGKHTVWLSIDAVSGPLLVSGRLEIGMRNGSCAFELSDSLVTPGKAVSMGSPGRSRDEEVCGAEDGAELGTEVDPSGTRMHLVLTGKGRKIAEGDVCRGPLGILPVLPDIPGIRVFDCPPPAPPGDLPSR</sequence>
<evidence type="ECO:0000256" key="1">
    <source>
        <dbReference type="SAM" id="Phobius"/>
    </source>
</evidence>
<keyword evidence="1" id="KW-1133">Transmembrane helix</keyword>
<keyword evidence="1" id="KW-0812">Transmembrane</keyword>
<keyword evidence="1" id="KW-0472">Membrane</keyword>
<proteinExistence type="predicted"/>
<dbReference type="RefSeq" id="WP_262844341.1">
    <property type="nucleotide sequence ID" value="NZ_JANZYP010000028.1"/>
</dbReference>
<protein>
    <submittedName>
        <fullName evidence="2">Uncharacterized protein</fullName>
    </submittedName>
</protein>
<dbReference type="EMBL" id="JBHSFN010000017">
    <property type="protein sequence ID" value="MFC4589560.1"/>
    <property type="molecule type" value="Genomic_DNA"/>
</dbReference>
<feature type="transmembrane region" description="Helical" evidence="1">
    <location>
        <begin position="38"/>
        <end position="58"/>
    </location>
</feature>
<reference evidence="3" key="1">
    <citation type="journal article" date="2019" name="Int. J. Syst. Evol. Microbiol.">
        <title>The Global Catalogue of Microorganisms (GCM) 10K type strain sequencing project: providing services to taxonomists for standard genome sequencing and annotation.</title>
        <authorList>
            <consortium name="The Broad Institute Genomics Platform"/>
            <consortium name="The Broad Institute Genome Sequencing Center for Infectious Disease"/>
            <person name="Wu L."/>
            <person name="Ma J."/>
        </authorList>
    </citation>
    <scope>NUCLEOTIDE SEQUENCE [LARGE SCALE GENOMIC DNA]</scope>
    <source>
        <strain evidence="3">CCUG 49560</strain>
    </source>
</reference>
<evidence type="ECO:0000313" key="2">
    <source>
        <dbReference type="EMBL" id="MFC4589560.1"/>
    </source>
</evidence>
<feature type="transmembrane region" description="Helical" evidence="1">
    <location>
        <begin position="70"/>
        <end position="87"/>
    </location>
</feature>
<feature type="transmembrane region" description="Helical" evidence="1">
    <location>
        <begin position="7"/>
        <end position="32"/>
    </location>
</feature>
<gene>
    <name evidence="2" type="ORF">ACFO8L_25970</name>
</gene>
<name>A0ABV9EJ50_9ACTN</name>
<accession>A0ABV9EJ50</accession>
<keyword evidence="3" id="KW-1185">Reference proteome</keyword>